<organism evidence="1 2">
    <name type="scientific">Characodon lateralis</name>
    <dbReference type="NCBI Taxonomy" id="208331"/>
    <lineage>
        <taxon>Eukaryota</taxon>
        <taxon>Metazoa</taxon>
        <taxon>Chordata</taxon>
        <taxon>Craniata</taxon>
        <taxon>Vertebrata</taxon>
        <taxon>Euteleostomi</taxon>
        <taxon>Actinopterygii</taxon>
        <taxon>Neopterygii</taxon>
        <taxon>Teleostei</taxon>
        <taxon>Neoteleostei</taxon>
        <taxon>Acanthomorphata</taxon>
        <taxon>Ovalentaria</taxon>
        <taxon>Atherinomorphae</taxon>
        <taxon>Cyprinodontiformes</taxon>
        <taxon>Goodeidae</taxon>
        <taxon>Characodon</taxon>
    </lineage>
</organism>
<protein>
    <submittedName>
        <fullName evidence="1">Uncharacterized protein</fullName>
    </submittedName>
</protein>
<accession>A0ABU7F3W3</accession>
<evidence type="ECO:0000313" key="1">
    <source>
        <dbReference type="EMBL" id="MED6293770.1"/>
    </source>
</evidence>
<gene>
    <name evidence="1" type="ORF">CHARACLAT_014043</name>
</gene>
<reference evidence="1 2" key="1">
    <citation type="submission" date="2021-06" db="EMBL/GenBank/DDBJ databases">
        <authorList>
            <person name="Palmer J.M."/>
        </authorList>
    </citation>
    <scope>NUCLEOTIDE SEQUENCE [LARGE SCALE GENOMIC DNA]</scope>
    <source>
        <strain evidence="1 2">CL_MEX2019</strain>
        <tissue evidence="1">Muscle</tissue>
    </source>
</reference>
<name>A0ABU7F3W3_9TELE</name>
<sequence>MLTLLSFFPQEPVPVFMLSSCVPLLFFRVPCDFRRNTLKIPPVNHSSVPTWNPAANPGRTYSCILLLETLSGLLTMEQDQT</sequence>
<dbReference type="Proteomes" id="UP001352852">
    <property type="component" value="Unassembled WGS sequence"/>
</dbReference>
<dbReference type="EMBL" id="JAHUTJ010074811">
    <property type="protein sequence ID" value="MED6293770.1"/>
    <property type="molecule type" value="Genomic_DNA"/>
</dbReference>
<proteinExistence type="predicted"/>
<keyword evidence="2" id="KW-1185">Reference proteome</keyword>
<comment type="caution">
    <text evidence="1">The sequence shown here is derived from an EMBL/GenBank/DDBJ whole genome shotgun (WGS) entry which is preliminary data.</text>
</comment>
<evidence type="ECO:0000313" key="2">
    <source>
        <dbReference type="Proteomes" id="UP001352852"/>
    </source>
</evidence>